<feature type="active site" description="Cysteine sulfenic acid (-SOH) intermediate; for peroxidase activity" evidence="7">
    <location>
        <position position="45"/>
    </location>
</feature>
<dbReference type="RefSeq" id="WP_306413143.1">
    <property type="nucleotide sequence ID" value="NZ_JANFPI010000010.1"/>
</dbReference>
<dbReference type="InterPro" id="IPR019479">
    <property type="entry name" value="Peroxiredoxin_C"/>
</dbReference>
<dbReference type="SUPFAM" id="SSF52833">
    <property type="entry name" value="Thioredoxin-like"/>
    <property type="match status" value="1"/>
</dbReference>
<evidence type="ECO:0000256" key="1">
    <source>
        <dbReference type="ARBA" id="ARBA00009796"/>
    </source>
</evidence>
<evidence type="ECO:0000313" key="10">
    <source>
        <dbReference type="Proteomes" id="UP001208771"/>
    </source>
</evidence>
<dbReference type="PANTHER" id="PTHR43503:SF4">
    <property type="entry name" value="PEROXIREDOXIN-6"/>
    <property type="match status" value="1"/>
</dbReference>
<dbReference type="Pfam" id="PF10417">
    <property type="entry name" value="1-cysPrx_C"/>
    <property type="match status" value="1"/>
</dbReference>
<dbReference type="GO" id="GO:0051920">
    <property type="term" value="F:peroxiredoxin activity"/>
    <property type="evidence" value="ECO:0007669"/>
    <property type="project" value="InterPro"/>
</dbReference>
<evidence type="ECO:0000256" key="6">
    <source>
        <dbReference type="ARBA" id="ARBA00025719"/>
    </source>
</evidence>
<evidence type="ECO:0000259" key="8">
    <source>
        <dbReference type="PROSITE" id="PS51352"/>
    </source>
</evidence>
<dbReference type="PIRSF" id="PIRSF000239">
    <property type="entry name" value="AHPC"/>
    <property type="match status" value="1"/>
</dbReference>
<dbReference type="FunFam" id="3.40.30.10:FF:000011">
    <property type="entry name" value="Peroxiredoxin PRX1"/>
    <property type="match status" value="1"/>
</dbReference>
<name>A0AAE3N4P9_9HYPH</name>
<evidence type="ECO:0000256" key="4">
    <source>
        <dbReference type="ARBA" id="ARBA00023002"/>
    </source>
</evidence>
<gene>
    <name evidence="9" type="ORF">NOF55_21285</name>
</gene>
<dbReference type="FunFam" id="3.30.1020.10:FF:000001">
    <property type="entry name" value="1-Cys peroxiredoxin"/>
    <property type="match status" value="1"/>
</dbReference>
<comment type="similarity">
    <text evidence="1">Belongs to the peroxiredoxin family. AhpC/Prx1 subfamily.</text>
</comment>
<dbReference type="CDD" id="cd03016">
    <property type="entry name" value="PRX_1cys"/>
    <property type="match status" value="1"/>
</dbReference>
<reference evidence="9" key="1">
    <citation type="submission" date="2022-07" db="EMBL/GenBank/DDBJ databases">
        <title>Ectorhizobium quercum gen.nov., sp. nov.</title>
        <authorList>
            <person name="Ma T."/>
            <person name="Li Y."/>
        </authorList>
    </citation>
    <scope>NUCLEOTIDE SEQUENCE</scope>
    <source>
        <strain evidence="9">BDR2-2</strain>
    </source>
</reference>
<dbReference type="Gene3D" id="3.30.1020.10">
    <property type="entry name" value="Antioxidant, Horf6, Chain A, domain2"/>
    <property type="match status" value="1"/>
</dbReference>
<evidence type="ECO:0000313" key="9">
    <source>
        <dbReference type="EMBL" id="MCX8999644.1"/>
    </source>
</evidence>
<dbReference type="InterPro" id="IPR013766">
    <property type="entry name" value="Thioredoxin_domain"/>
</dbReference>
<organism evidence="9 10">
    <name type="scientific">Ectorhizobium quercum</name>
    <dbReference type="NCBI Taxonomy" id="2965071"/>
    <lineage>
        <taxon>Bacteria</taxon>
        <taxon>Pseudomonadati</taxon>
        <taxon>Pseudomonadota</taxon>
        <taxon>Alphaproteobacteria</taxon>
        <taxon>Hyphomicrobiales</taxon>
        <taxon>Rhizobiaceae</taxon>
        <taxon>Ectorhizobium</taxon>
    </lineage>
</organism>
<dbReference type="InterPro" id="IPR045020">
    <property type="entry name" value="PRX_1cys"/>
</dbReference>
<protein>
    <submittedName>
        <fullName evidence="9">Peroxiredoxin</fullName>
    </submittedName>
</protein>
<accession>A0AAE3N4P9</accession>
<proteinExistence type="inferred from homology"/>
<evidence type="ECO:0000256" key="3">
    <source>
        <dbReference type="ARBA" id="ARBA00022862"/>
    </source>
</evidence>
<dbReference type="GO" id="GO:0005829">
    <property type="term" value="C:cytosol"/>
    <property type="evidence" value="ECO:0007669"/>
    <property type="project" value="TreeGrafter"/>
</dbReference>
<keyword evidence="10" id="KW-1185">Reference proteome</keyword>
<dbReference type="PANTHER" id="PTHR43503">
    <property type="entry name" value="MCG48959-RELATED"/>
    <property type="match status" value="1"/>
</dbReference>
<keyword evidence="4" id="KW-0560">Oxidoreductase</keyword>
<comment type="caution">
    <text evidence="9">The sequence shown here is derived from an EMBL/GenBank/DDBJ whole genome shotgun (WGS) entry which is preliminary data.</text>
</comment>
<dbReference type="PROSITE" id="PS51352">
    <property type="entry name" value="THIOREDOXIN_2"/>
    <property type="match status" value="1"/>
</dbReference>
<dbReference type="EMBL" id="JANFPI010000010">
    <property type="protein sequence ID" value="MCX8999644.1"/>
    <property type="molecule type" value="Genomic_DNA"/>
</dbReference>
<dbReference type="GO" id="GO:0045454">
    <property type="term" value="P:cell redox homeostasis"/>
    <property type="evidence" value="ECO:0007669"/>
    <property type="project" value="TreeGrafter"/>
</dbReference>
<keyword evidence="2" id="KW-0575">Peroxidase</keyword>
<sequence length="219" mass="24440">MSLQLGQIAPDFTQDSTEGPIHFHEWLGNSWGVLFSHPKNFTPVCTTELGEVARLKPEWEKRNVKVLGLSVDPLDSHEKWSADIAETQGQALNFPLLADADKKVALLYGMIHPDADAAVTVRSVFIVDPNKKIRLTLTYPPSAGRNFEEILRVIDSLQLTDKEKVSTPVNWKKGDEVIIVPAVSDEDAKARFPQGFKTLKPYLRLVKLEDGEKKDKPAA</sequence>
<keyword evidence="3" id="KW-0049">Antioxidant</keyword>
<keyword evidence="5" id="KW-0676">Redox-active center</keyword>
<dbReference type="InterPro" id="IPR024706">
    <property type="entry name" value="Peroxiredoxin_AhpC-typ"/>
</dbReference>
<dbReference type="InterPro" id="IPR036249">
    <property type="entry name" value="Thioredoxin-like_sf"/>
</dbReference>
<evidence type="ECO:0000256" key="2">
    <source>
        <dbReference type="ARBA" id="ARBA00022559"/>
    </source>
</evidence>
<dbReference type="InterPro" id="IPR000866">
    <property type="entry name" value="AhpC/TSA"/>
</dbReference>
<dbReference type="Proteomes" id="UP001208771">
    <property type="component" value="Unassembled WGS sequence"/>
</dbReference>
<evidence type="ECO:0000256" key="7">
    <source>
        <dbReference type="PIRSR" id="PIRSR000239-1"/>
    </source>
</evidence>
<feature type="domain" description="Thioredoxin" evidence="8">
    <location>
        <begin position="3"/>
        <end position="159"/>
    </location>
</feature>
<dbReference type="Gene3D" id="3.40.30.10">
    <property type="entry name" value="Glutaredoxin"/>
    <property type="match status" value="1"/>
</dbReference>
<evidence type="ECO:0000256" key="5">
    <source>
        <dbReference type="ARBA" id="ARBA00023284"/>
    </source>
</evidence>
<comment type="similarity">
    <text evidence="6">Belongs to the peroxiredoxin family. Prx6 subfamily.</text>
</comment>
<dbReference type="Pfam" id="PF00578">
    <property type="entry name" value="AhpC-TSA"/>
    <property type="match status" value="1"/>
</dbReference>
<dbReference type="AlphaFoldDB" id="A0AAE3N4P9"/>